<keyword evidence="1" id="KW-0812">Transmembrane</keyword>
<feature type="transmembrane region" description="Helical" evidence="1">
    <location>
        <begin position="56"/>
        <end position="77"/>
    </location>
</feature>
<organism evidence="2 3">
    <name type="scientific">Effrenium voratum</name>
    <dbReference type="NCBI Taxonomy" id="2562239"/>
    <lineage>
        <taxon>Eukaryota</taxon>
        <taxon>Sar</taxon>
        <taxon>Alveolata</taxon>
        <taxon>Dinophyceae</taxon>
        <taxon>Suessiales</taxon>
        <taxon>Symbiodiniaceae</taxon>
        <taxon>Effrenium</taxon>
    </lineage>
</organism>
<proteinExistence type="predicted"/>
<gene>
    <name evidence="2" type="ORF">EVOR1521_LOCUS26873</name>
</gene>
<evidence type="ECO:0000313" key="3">
    <source>
        <dbReference type="Proteomes" id="UP001178507"/>
    </source>
</evidence>
<dbReference type="Proteomes" id="UP001178507">
    <property type="component" value="Unassembled WGS sequence"/>
</dbReference>
<reference evidence="2" key="1">
    <citation type="submission" date="2023-08" db="EMBL/GenBank/DDBJ databases">
        <authorList>
            <person name="Chen Y."/>
            <person name="Shah S."/>
            <person name="Dougan E. K."/>
            <person name="Thang M."/>
            <person name="Chan C."/>
        </authorList>
    </citation>
    <scope>NUCLEOTIDE SEQUENCE</scope>
</reference>
<evidence type="ECO:0000256" key="1">
    <source>
        <dbReference type="SAM" id="Phobius"/>
    </source>
</evidence>
<dbReference type="EMBL" id="CAUJNA010003540">
    <property type="protein sequence ID" value="CAJ1404438.1"/>
    <property type="molecule type" value="Genomic_DNA"/>
</dbReference>
<keyword evidence="1" id="KW-1133">Transmembrane helix</keyword>
<sequence>MPQVDLLLFTILNGISWYCVVKRLGCCGRAGYLVWAAVYVLLNLGRLQAISWSSCYLIYLLMIVPAGYMVVALIQLFRGAPRGLLSGAAFFASSEARQELLHAYDVAAILTLYNDLCREEGSTSHSIKDSWECKLYDIKVTSPSGDVEWDPVMNRAPPDSDKDSVLLNGTRGLFESAAAKDSFLKGLAGQRAAELQHICSDRFFQTHVVIGDDPHKVPFGDTEAFAKVVPEVRLGLDQANGARRETGGSRRFSVATVELE</sequence>
<keyword evidence="1" id="KW-0472">Membrane</keyword>
<comment type="caution">
    <text evidence="2">The sequence shown here is derived from an EMBL/GenBank/DDBJ whole genome shotgun (WGS) entry which is preliminary data.</text>
</comment>
<dbReference type="AlphaFoldDB" id="A0AA36NJ85"/>
<name>A0AA36NJ85_9DINO</name>
<protein>
    <submittedName>
        <fullName evidence="2">Uncharacterized protein</fullName>
    </submittedName>
</protein>
<accession>A0AA36NJ85</accession>
<keyword evidence="3" id="KW-1185">Reference proteome</keyword>
<evidence type="ECO:0000313" key="2">
    <source>
        <dbReference type="EMBL" id="CAJ1404438.1"/>
    </source>
</evidence>